<dbReference type="InterPro" id="IPR036396">
    <property type="entry name" value="Cyt_P450_sf"/>
</dbReference>
<evidence type="ECO:0000256" key="2">
    <source>
        <dbReference type="ARBA" id="ARBA00010617"/>
    </source>
</evidence>
<dbReference type="PRINTS" id="PR00463">
    <property type="entry name" value="EP450I"/>
</dbReference>
<reference evidence="10" key="1">
    <citation type="submission" date="2023-07" db="EMBL/GenBank/DDBJ databases">
        <title>Chromosome-level genome assembly of Artemia franciscana.</title>
        <authorList>
            <person name="Jo E."/>
        </authorList>
    </citation>
    <scope>NUCLEOTIDE SEQUENCE</scope>
    <source>
        <tissue evidence="10">Whole body</tissue>
    </source>
</reference>
<keyword evidence="4 8" id="KW-0479">Metal-binding</keyword>
<dbReference type="InterPro" id="IPR017972">
    <property type="entry name" value="Cyt_P450_CS"/>
</dbReference>
<keyword evidence="11" id="KW-1185">Reference proteome</keyword>
<evidence type="ECO:0000256" key="3">
    <source>
        <dbReference type="ARBA" id="ARBA00022617"/>
    </source>
</evidence>
<dbReference type="PANTHER" id="PTHR24279:SF120">
    <property type="entry name" value="CYTOCHROME P450"/>
    <property type="match status" value="1"/>
</dbReference>
<dbReference type="Pfam" id="PF00067">
    <property type="entry name" value="p450"/>
    <property type="match status" value="1"/>
</dbReference>
<dbReference type="AlphaFoldDB" id="A0AA88L6L5"/>
<evidence type="ECO:0000256" key="9">
    <source>
        <dbReference type="RuleBase" id="RU000461"/>
    </source>
</evidence>
<evidence type="ECO:0000256" key="8">
    <source>
        <dbReference type="PIRSR" id="PIRSR602401-1"/>
    </source>
</evidence>
<name>A0AA88L6L5_ARTSF</name>
<dbReference type="SUPFAM" id="SSF48264">
    <property type="entry name" value="Cytochrome P450"/>
    <property type="match status" value="1"/>
</dbReference>
<organism evidence="10 11">
    <name type="scientific">Artemia franciscana</name>
    <name type="common">Brine shrimp</name>
    <name type="synonym">Artemia sanfranciscana</name>
    <dbReference type="NCBI Taxonomy" id="6661"/>
    <lineage>
        <taxon>Eukaryota</taxon>
        <taxon>Metazoa</taxon>
        <taxon>Ecdysozoa</taxon>
        <taxon>Arthropoda</taxon>
        <taxon>Crustacea</taxon>
        <taxon>Branchiopoda</taxon>
        <taxon>Anostraca</taxon>
        <taxon>Artemiidae</taxon>
        <taxon>Artemia</taxon>
    </lineage>
</organism>
<dbReference type="EMBL" id="JAVRJZ010000017">
    <property type="protein sequence ID" value="KAK2709890.1"/>
    <property type="molecule type" value="Genomic_DNA"/>
</dbReference>
<evidence type="ECO:0000313" key="11">
    <source>
        <dbReference type="Proteomes" id="UP001187531"/>
    </source>
</evidence>
<gene>
    <name evidence="10" type="ORF">QYM36_013541</name>
</gene>
<comment type="caution">
    <text evidence="10">The sequence shown here is derived from an EMBL/GenBank/DDBJ whole genome shotgun (WGS) entry which is preliminary data.</text>
</comment>
<dbReference type="InterPro" id="IPR050479">
    <property type="entry name" value="CYP11_CYP27_families"/>
</dbReference>
<evidence type="ECO:0008006" key="12">
    <source>
        <dbReference type="Google" id="ProtNLM"/>
    </source>
</evidence>
<feature type="binding site" description="axial binding residue" evidence="8">
    <location>
        <position position="180"/>
    </location>
    <ligand>
        <name>heme</name>
        <dbReference type="ChEBI" id="CHEBI:30413"/>
    </ligand>
    <ligandPart>
        <name>Fe</name>
        <dbReference type="ChEBI" id="CHEBI:18248"/>
    </ligandPart>
</feature>
<evidence type="ECO:0000256" key="5">
    <source>
        <dbReference type="ARBA" id="ARBA00023002"/>
    </source>
</evidence>
<keyword evidence="5 9" id="KW-0560">Oxidoreductase</keyword>
<accession>A0AA88L6L5</accession>
<dbReference type="Gene3D" id="1.10.630.10">
    <property type="entry name" value="Cytochrome P450"/>
    <property type="match status" value="1"/>
</dbReference>
<comment type="similarity">
    <text evidence="2 9">Belongs to the cytochrome P450 family.</text>
</comment>
<dbReference type="PROSITE" id="PS00086">
    <property type="entry name" value="CYTOCHROME_P450"/>
    <property type="match status" value="1"/>
</dbReference>
<proteinExistence type="inferred from homology"/>
<sequence length="232" mass="26670">MAVVARFWCPQLKRVCNRLLGLVEVPSATAQIMKGEVDKLLSVRNIPKENCIGFGWDNASVNMGEVTGLKALVKIDNPYVIVVGCVCHSLALCASNASKEIPLEFDEFVRDVYNYIQHSPKRIAAYATMILCCHQLIARFEKHFQQPNNFIPERWIKDSSLAVKSHPYTLLPFGFGPRMCIGRRLAEQEMWLLTTKVLQSFRIEWHHEDMDCITRTVNVPDQPLQFRFIDRF</sequence>
<keyword evidence="6 8" id="KW-0408">Iron</keyword>
<dbReference type="InterPro" id="IPR001128">
    <property type="entry name" value="Cyt_P450"/>
</dbReference>
<keyword evidence="3 8" id="KW-0349">Heme</keyword>
<dbReference type="GO" id="GO:0020037">
    <property type="term" value="F:heme binding"/>
    <property type="evidence" value="ECO:0007669"/>
    <property type="project" value="InterPro"/>
</dbReference>
<evidence type="ECO:0000256" key="4">
    <source>
        <dbReference type="ARBA" id="ARBA00022723"/>
    </source>
</evidence>
<dbReference type="GO" id="GO:0004497">
    <property type="term" value="F:monooxygenase activity"/>
    <property type="evidence" value="ECO:0007669"/>
    <property type="project" value="UniProtKB-KW"/>
</dbReference>
<evidence type="ECO:0000256" key="1">
    <source>
        <dbReference type="ARBA" id="ARBA00001971"/>
    </source>
</evidence>
<dbReference type="GO" id="GO:0016705">
    <property type="term" value="F:oxidoreductase activity, acting on paired donors, with incorporation or reduction of molecular oxygen"/>
    <property type="evidence" value="ECO:0007669"/>
    <property type="project" value="InterPro"/>
</dbReference>
<dbReference type="InterPro" id="IPR002401">
    <property type="entry name" value="Cyt_P450_E_grp-I"/>
</dbReference>
<comment type="cofactor">
    <cofactor evidence="1 8">
        <name>heme</name>
        <dbReference type="ChEBI" id="CHEBI:30413"/>
    </cofactor>
</comment>
<keyword evidence="7 9" id="KW-0503">Monooxygenase</keyword>
<dbReference type="Proteomes" id="UP001187531">
    <property type="component" value="Unassembled WGS sequence"/>
</dbReference>
<protein>
    <recommendedName>
        <fullName evidence="12">Cytochrome P450</fullName>
    </recommendedName>
</protein>
<dbReference type="PANTHER" id="PTHR24279">
    <property type="entry name" value="CYTOCHROME P450"/>
    <property type="match status" value="1"/>
</dbReference>
<evidence type="ECO:0000256" key="7">
    <source>
        <dbReference type="ARBA" id="ARBA00023033"/>
    </source>
</evidence>
<dbReference type="GO" id="GO:0005506">
    <property type="term" value="F:iron ion binding"/>
    <property type="evidence" value="ECO:0007669"/>
    <property type="project" value="InterPro"/>
</dbReference>
<evidence type="ECO:0000313" key="10">
    <source>
        <dbReference type="EMBL" id="KAK2709890.1"/>
    </source>
</evidence>
<evidence type="ECO:0000256" key="6">
    <source>
        <dbReference type="ARBA" id="ARBA00023004"/>
    </source>
</evidence>